<dbReference type="EMBL" id="MCGR01000006">
    <property type="protein sequence ID" value="ORY89326.1"/>
    <property type="molecule type" value="Genomic_DNA"/>
</dbReference>
<dbReference type="STRING" id="106004.A0A1Y2FYZ1"/>
<dbReference type="GO" id="GO:0006402">
    <property type="term" value="P:mRNA catabolic process"/>
    <property type="evidence" value="ECO:0007669"/>
    <property type="project" value="UniProtKB-UniRule"/>
</dbReference>
<keyword evidence="3" id="KW-0677">Repeat</keyword>
<dbReference type="PROSITE" id="PS50304">
    <property type="entry name" value="TUDOR"/>
    <property type="match status" value="1"/>
</dbReference>
<dbReference type="SUPFAM" id="SSF50199">
    <property type="entry name" value="Staphylococcal nuclease"/>
    <property type="match status" value="5"/>
</dbReference>
<dbReference type="PANTHER" id="PTHR12302">
    <property type="entry name" value="EBNA2 BINDING PROTEIN P100"/>
    <property type="match status" value="1"/>
</dbReference>
<dbReference type="GO" id="GO:0003723">
    <property type="term" value="F:RNA binding"/>
    <property type="evidence" value="ECO:0007669"/>
    <property type="project" value="UniProtKB-UniRule"/>
</dbReference>
<protein>
    <submittedName>
        <fullName evidence="7">Transcription factor</fullName>
    </submittedName>
</protein>
<evidence type="ECO:0000259" key="6">
    <source>
        <dbReference type="PROSITE" id="PS50830"/>
    </source>
</evidence>
<dbReference type="PROSITE" id="PS50830">
    <property type="entry name" value="TNASE_3"/>
    <property type="match status" value="4"/>
</dbReference>
<organism evidence="7 8">
    <name type="scientific">Leucosporidium creatinivorum</name>
    <dbReference type="NCBI Taxonomy" id="106004"/>
    <lineage>
        <taxon>Eukaryota</taxon>
        <taxon>Fungi</taxon>
        <taxon>Dikarya</taxon>
        <taxon>Basidiomycota</taxon>
        <taxon>Pucciniomycotina</taxon>
        <taxon>Microbotryomycetes</taxon>
        <taxon>Leucosporidiales</taxon>
        <taxon>Leucosporidium</taxon>
    </lineage>
</organism>
<keyword evidence="2 4" id="KW-0963">Cytoplasm</keyword>
<dbReference type="SUPFAM" id="SSF63748">
    <property type="entry name" value="Tudor/PWWP/MBT"/>
    <property type="match status" value="1"/>
</dbReference>
<dbReference type="FunFam" id="2.30.30.140:FF:000018">
    <property type="entry name" value="Serine/threonine-protein kinase 31"/>
    <property type="match status" value="1"/>
</dbReference>
<dbReference type="InterPro" id="IPR002999">
    <property type="entry name" value="Tudor"/>
</dbReference>
<comment type="caution">
    <text evidence="7">The sequence shown here is derived from an EMBL/GenBank/DDBJ whole genome shotgun (WGS) entry which is preliminary data.</text>
</comment>
<evidence type="ECO:0000259" key="5">
    <source>
        <dbReference type="PROSITE" id="PS50304"/>
    </source>
</evidence>
<dbReference type="GO" id="GO:0004518">
    <property type="term" value="F:nuclease activity"/>
    <property type="evidence" value="ECO:0007669"/>
    <property type="project" value="TreeGrafter"/>
</dbReference>
<feature type="domain" description="TNase-like" evidence="6">
    <location>
        <begin position="1"/>
        <end position="147"/>
    </location>
</feature>
<dbReference type="InterPro" id="IPR016685">
    <property type="entry name" value="Silence_cplx_Nase-comp_TudorSN"/>
</dbReference>
<feature type="domain" description="Tudor" evidence="5">
    <location>
        <begin position="727"/>
        <end position="787"/>
    </location>
</feature>
<reference evidence="7 8" key="1">
    <citation type="submission" date="2016-07" db="EMBL/GenBank/DDBJ databases">
        <title>Pervasive Adenine N6-methylation of Active Genes in Fungi.</title>
        <authorList>
            <consortium name="DOE Joint Genome Institute"/>
            <person name="Mondo S.J."/>
            <person name="Dannebaum R.O."/>
            <person name="Kuo R.C."/>
            <person name="Labutti K."/>
            <person name="Haridas S."/>
            <person name="Kuo A."/>
            <person name="Salamov A."/>
            <person name="Ahrendt S.R."/>
            <person name="Lipzen A."/>
            <person name="Sullivan W."/>
            <person name="Andreopoulos W.B."/>
            <person name="Clum A."/>
            <person name="Lindquist E."/>
            <person name="Daum C."/>
            <person name="Ramamoorthy G.K."/>
            <person name="Gryganskyi A."/>
            <person name="Culley D."/>
            <person name="Magnuson J.K."/>
            <person name="James T.Y."/>
            <person name="O'Malley M.A."/>
            <person name="Stajich J.E."/>
            <person name="Spatafora J.W."/>
            <person name="Visel A."/>
            <person name="Grigoriev I.V."/>
        </authorList>
    </citation>
    <scope>NUCLEOTIDE SEQUENCE [LARGE SCALE GENOMIC DNA]</scope>
    <source>
        <strain evidence="7 8">62-1032</strain>
    </source>
</reference>
<evidence type="ECO:0000256" key="3">
    <source>
        <dbReference type="ARBA" id="ARBA00022737"/>
    </source>
</evidence>
<comment type="subcellular location">
    <subcellularLocation>
        <location evidence="1 4">Cytoplasm</location>
    </subcellularLocation>
</comment>
<dbReference type="PIRSF" id="PIRSF017179">
    <property type="entry name" value="RISC-Tudor-SN"/>
    <property type="match status" value="1"/>
</dbReference>
<keyword evidence="8" id="KW-1185">Reference proteome</keyword>
<dbReference type="GO" id="GO:0031332">
    <property type="term" value="C:RNAi effector complex"/>
    <property type="evidence" value="ECO:0007669"/>
    <property type="project" value="InterPro"/>
</dbReference>
<dbReference type="SMART" id="SM00333">
    <property type="entry name" value="TUDOR"/>
    <property type="match status" value="1"/>
</dbReference>
<dbReference type="Pfam" id="PF00565">
    <property type="entry name" value="SNase"/>
    <property type="match status" value="4"/>
</dbReference>
<dbReference type="Gene3D" id="2.40.50.90">
    <property type="match status" value="5"/>
</dbReference>
<dbReference type="GO" id="GO:0005634">
    <property type="term" value="C:nucleus"/>
    <property type="evidence" value="ECO:0007669"/>
    <property type="project" value="TreeGrafter"/>
</dbReference>
<feature type="domain" description="TNase-like" evidence="6">
    <location>
        <begin position="520"/>
        <end position="651"/>
    </location>
</feature>
<dbReference type="GO" id="GO:0005829">
    <property type="term" value="C:cytosol"/>
    <property type="evidence" value="ECO:0007669"/>
    <property type="project" value="UniProtKB-UniRule"/>
</dbReference>
<dbReference type="InParanoid" id="A0A1Y2FYZ1"/>
<dbReference type="AlphaFoldDB" id="A0A1Y2FYZ1"/>
<name>A0A1Y2FYZ1_9BASI</name>
<evidence type="ECO:0000256" key="4">
    <source>
        <dbReference type="PIRNR" id="PIRNR017179"/>
    </source>
</evidence>
<feature type="domain" description="TNase-like" evidence="6">
    <location>
        <begin position="173"/>
        <end position="333"/>
    </location>
</feature>
<dbReference type="FunCoup" id="A0A1Y2FYZ1">
    <property type="interactions" value="763"/>
</dbReference>
<sequence>MQATVKSVLSADTLVLRGKLVNPNQLPKERVVHLEALAAPRVGNRERADEPFAFEAREYLRALLVGKQVQFTISHTVATTNPPLEFGNVTYTTPQGEEIDVALATVKAGWAKVRETKGDQDEEGSRRQVLREAEEEAKVMARGLWSTSPPVERSTEYTMPDSPAAFLAQYKAQPLDAIIEGVPNGSSVRARLLLSPTEHQYINLGFAGVRAPRAGNNGDAQGEEYGDEARFFSESRLLQRQIKVTLLSLPTPAVAPSAFGSSTPTAAPVASMFLGTIHHPAGNIAALLLSAGLAKIVDWHAGFLSQSPTPSMMSELRKAEAEAKAGRRALWASLPAPTPSTAAVQAQQEKDRKFEGIVTRVWGADTLSVLKKGDSVEKKIQFASVRQPRPTDPKVAGLQAEGKELLRKKLIGKPVIVTIDYIKPAEDGFEAREMATVRLPSGNNVAEILAEKGLLSVIRHRQGDEQRSSDYDKLMAAEAKALAETKGVHSGKDFPLGRIIDASESAQKAAPFLSSLKRAGRVAGVVDFVAAGSRFKVFIPKQDAKLTLVLSNIRCPRTARNPSEKSEPYGVEAATFISRKALQRDVEVLVEANDKSGGFIGKMFLNGQDIALLLVQEGLARVDDYAAERGAKELLDAQEEAKRAKKNIWASYDSSAEAAAAASSAPAAARKEYVDIVVSEVRGGNDLTPFSFAVQVLGPQGIPELERLMSELTTFHKGNDVTPANFLPRANDLVSAKFSADDVWYRARIRRANPARKEAEVIYVDYGNSEIVPYSRLRPLAQQFKTLEPQAKEATLSFVYLLGNETEYGLEAFDRFRELCEGRQLVANIDARDPALLHLSLFDPADPSSLASHESSINVQLAREGLARIDPRSRFRNAYPGVVRALEEATKEAKRNRAGAYELGDLFDD</sequence>
<evidence type="ECO:0000256" key="2">
    <source>
        <dbReference type="ARBA" id="ARBA00022490"/>
    </source>
</evidence>
<proteinExistence type="predicted"/>
<evidence type="ECO:0000256" key="1">
    <source>
        <dbReference type="ARBA" id="ARBA00004496"/>
    </source>
</evidence>
<accession>A0A1Y2FYZ1</accession>
<evidence type="ECO:0000313" key="7">
    <source>
        <dbReference type="EMBL" id="ORY89326.1"/>
    </source>
</evidence>
<dbReference type="Pfam" id="PF00567">
    <property type="entry name" value="TUDOR"/>
    <property type="match status" value="1"/>
</dbReference>
<dbReference type="GO" id="GO:0031047">
    <property type="term" value="P:regulatory ncRNA-mediated gene silencing"/>
    <property type="evidence" value="ECO:0007669"/>
    <property type="project" value="UniProtKB-UniRule"/>
</dbReference>
<evidence type="ECO:0000313" key="8">
    <source>
        <dbReference type="Proteomes" id="UP000193467"/>
    </source>
</evidence>
<dbReference type="Proteomes" id="UP000193467">
    <property type="component" value="Unassembled WGS sequence"/>
</dbReference>
<dbReference type="InterPro" id="IPR035437">
    <property type="entry name" value="SNase_OB-fold_sf"/>
</dbReference>
<feature type="domain" description="TNase-like" evidence="6">
    <location>
        <begin position="352"/>
        <end position="491"/>
    </location>
</feature>
<gene>
    <name evidence="7" type="ORF">BCR35DRAFT_275791</name>
</gene>
<dbReference type="Gene3D" id="2.30.30.140">
    <property type="match status" value="1"/>
</dbReference>
<dbReference type="SMART" id="SM00318">
    <property type="entry name" value="SNc"/>
    <property type="match status" value="4"/>
</dbReference>
<dbReference type="InterPro" id="IPR016071">
    <property type="entry name" value="Staphylococal_nuclease_OB-fold"/>
</dbReference>
<dbReference type="PANTHER" id="PTHR12302:SF2">
    <property type="entry name" value="STAPHYLOCOCCAL NUCLEASE DOMAIN-CONTAINING PROTEIN 1"/>
    <property type="match status" value="1"/>
</dbReference>
<dbReference type="CDD" id="cd00175">
    <property type="entry name" value="SNc"/>
    <property type="match status" value="1"/>
</dbReference>
<dbReference type="OrthoDB" id="10023235at2759"/>